<dbReference type="Gene3D" id="1.10.10.10">
    <property type="entry name" value="Winged helix-like DNA-binding domain superfamily/Winged helix DNA-binding domain"/>
    <property type="match status" value="1"/>
</dbReference>
<dbReference type="AlphaFoldDB" id="A0A6M8HJC2"/>
<dbReference type="PANTHER" id="PTHR43537:SF41">
    <property type="entry name" value="TRANSCRIPTIONAL REGULATORY PROTEIN"/>
    <property type="match status" value="1"/>
</dbReference>
<dbReference type="Gene3D" id="1.20.120.530">
    <property type="entry name" value="GntR ligand-binding domain-like"/>
    <property type="match status" value="1"/>
</dbReference>
<keyword evidence="1" id="KW-0805">Transcription regulation</keyword>
<reference evidence="5 6" key="1">
    <citation type="journal article" date="2014" name="World J. Microbiol. Biotechnol.">
        <title>Biodiversity and physiological characteristics of Antarctic and Arctic lichens-associated bacteria.</title>
        <authorList>
            <person name="Lee Y.M."/>
            <person name="Kim E.H."/>
            <person name="Lee H.K."/>
            <person name="Hong S.G."/>
        </authorList>
    </citation>
    <scope>NUCLEOTIDE SEQUENCE [LARGE SCALE GENOMIC DNA]</scope>
    <source>
        <strain evidence="5 6">PAMC 26569</strain>
    </source>
</reference>
<evidence type="ECO:0000313" key="6">
    <source>
        <dbReference type="Proteomes" id="UP000500767"/>
    </source>
</evidence>
<accession>A0A6M8HJC2</accession>
<dbReference type="InterPro" id="IPR036388">
    <property type="entry name" value="WH-like_DNA-bd_sf"/>
</dbReference>
<dbReference type="SUPFAM" id="SSF46785">
    <property type="entry name" value="Winged helix' DNA-binding domain"/>
    <property type="match status" value="1"/>
</dbReference>
<dbReference type="GO" id="GO:0003700">
    <property type="term" value="F:DNA-binding transcription factor activity"/>
    <property type="evidence" value="ECO:0007669"/>
    <property type="project" value="InterPro"/>
</dbReference>
<evidence type="ECO:0000256" key="2">
    <source>
        <dbReference type="ARBA" id="ARBA00023125"/>
    </source>
</evidence>
<name>A0A6M8HJC2_9PROT</name>
<dbReference type="InterPro" id="IPR036390">
    <property type="entry name" value="WH_DNA-bd_sf"/>
</dbReference>
<dbReference type="EMBL" id="CP053708">
    <property type="protein sequence ID" value="QKE88808.1"/>
    <property type="molecule type" value="Genomic_DNA"/>
</dbReference>
<dbReference type="InterPro" id="IPR000524">
    <property type="entry name" value="Tscrpt_reg_HTH_GntR"/>
</dbReference>
<organism evidence="5 6">
    <name type="scientific">Lichenicola cladoniae</name>
    <dbReference type="NCBI Taxonomy" id="1484109"/>
    <lineage>
        <taxon>Bacteria</taxon>
        <taxon>Pseudomonadati</taxon>
        <taxon>Pseudomonadota</taxon>
        <taxon>Alphaproteobacteria</taxon>
        <taxon>Acetobacterales</taxon>
        <taxon>Acetobacteraceae</taxon>
        <taxon>Lichenicola</taxon>
    </lineage>
</organism>
<evidence type="ECO:0000313" key="5">
    <source>
        <dbReference type="EMBL" id="QKE88808.1"/>
    </source>
</evidence>
<dbReference type="SMART" id="SM00345">
    <property type="entry name" value="HTH_GNTR"/>
    <property type="match status" value="1"/>
</dbReference>
<sequence length="236" mass="26186">MASTANAPGATIIIPTRTVPASFKPIEVRTLADRVYDVVRDRILSGDMAGGEPIRQDAIAGELGISKIPLREALTRLEQFGLVTSYANRGYVVSSLSAEEAEEVFALRLKLEPDAMVRGSQCALVSDHDAAKAALKMLNAKVDAGSPDQGIENRIFHMALIQPGAGRITYALIERLNMIVDRYVRLHLRPDGRNSRANAEHSEILDCWIRRDLRRLDQLVKGHIRETLVDLRLQLR</sequence>
<protein>
    <submittedName>
        <fullName evidence="5">GntR family transcriptional regulator</fullName>
    </submittedName>
</protein>
<keyword evidence="2" id="KW-0238">DNA-binding</keyword>
<dbReference type="Pfam" id="PF00392">
    <property type="entry name" value="GntR"/>
    <property type="match status" value="1"/>
</dbReference>
<gene>
    <name evidence="5" type="ORF">HN018_00940</name>
</gene>
<proteinExistence type="predicted"/>
<dbReference type="Proteomes" id="UP000500767">
    <property type="component" value="Chromosome"/>
</dbReference>
<keyword evidence="3" id="KW-0804">Transcription</keyword>
<dbReference type="SUPFAM" id="SSF48008">
    <property type="entry name" value="GntR ligand-binding domain-like"/>
    <property type="match status" value="1"/>
</dbReference>
<keyword evidence="6" id="KW-1185">Reference proteome</keyword>
<dbReference type="RefSeq" id="WP_171832771.1">
    <property type="nucleotide sequence ID" value="NZ_CP053708.1"/>
</dbReference>
<dbReference type="KEGG" id="lck:HN018_00940"/>
<dbReference type="InterPro" id="IPR011711">
    <property type="entry name" value="GntR_C"/>
</dbReference>
<feature type="domain" description="HTH gntR-type" evidence="4">
    <location>
        <begin position="29"/>
        <end position="96"/>
    </location>
</feature>
<evidence type="ECO:0000256" key="3">
    <source>
        <dbReference type="ARBA" id="ARBA00023163"/>
    </source>
</evidence>
<dbReference type="GO" id="GO:0003677">
    <property type="term" value="F:DNA binding"/>
    <property type="evidence" value="ECO:0007669"/>
    <property type="project" value="UniProtKB-KW"/>
</dbReference>
<dbReference type="PROSITE" id="PS50949">
    <property type="entry name" value="HTH_GNTR"/>
    <property type="match status" value="1"/>
</dbReference>
<dbReference type="InterPro" id="IPR008920">
    <property type="entry name" value="TF_FadR/GntR_C"/>
</dbReference>
<evidence type="ECO:0000256" key="1">
    <source>
        <dbReference type="ARBA" id="ARBA00023015"/>
    </source>
</evidence>
<dbReference type="PANTHER" id="PTHR43537">
    <property type="entry name" value="TRANSCRIPTIONAL REGULATOR, GNTR FAMILY"/>
    <property type="match status" value="1"/>
</dbReference>
<evidence type="ECO:0000259" key="4">
    <source>
        <dbReference type="PROSITE" id="PS50949"/>
    </source>
</evidence>
<dbReference type="Pfam" id="PF07729">
    <property type="entry name" value="FCD"/>
    <property type="match status" value="1"/>
</dbReference>